<feature type="compositionally biased region" description="Low complexity" evidence="3">
    <location>
        <begin position="36"/>
        <end position="50"/>
    </location>
</feature>
<dbReference type="GeneID" id="98125981"/>
<reference evidence="4 5" key="1">
    <citation type="journal article" date="2024" name="Commun. Biol.">
        <title>Comparative genomic analysis of thermophilic fungi reveals convergent evolutionary adaptations and gene losses.</title>
        <authorList>
            <person name="Steindorff A.S."/>
            <person name="Aguilar-Pontes M.V."/>
            <person name="Robinson A.J."/>
            <person name="Andreopoulos B."/>
            <person name="LaButti K."/>
            <person name="Kuo A."/>
            <person name="Mondo S."/>
            <person name="Riley R."/>
            <person name="Otillar R."/>
            <person name="Haridas S."/>
            <person name="Lipzen A."/>
            <person name="Grimwood J."/>
            <person name="Schmutz J."/>
            <person name="Clum A."/>
            <person name="Reid I.D."/>
            <person name="Moisan M.C."/>
            <person name="Butler G."/>
            <person name="Nguyen T.T.M."/>
            <person name="Dewar K."/>
            <person name="Conant G."/>
            <person name="Drula E."/>
            <person name="Henrissat B."/>
            <person name="Hansel C."/>
            <person name="Singer S."/>
            <person name="Hutchinson M.I."/>
            <person name="de Vries R.P."/>
            <person name="Natvig D.O."/>
            <person name="Powell A.J."/>
            <person name="Tsang A."/>
            <person name="Grigoriev I.V."/>
        </authorList>
    </citation>
    <scope>NUCLEOTIDE SEQUENCE [LARGE SCALE GENOMIC DNA]</scope>
    <source>
        <strain evidence="4 5">ATCC 22073</strain>
    </source>
</reference>
<organism evidence="4 5">
    <name type="scientific">Remersonia thermophila</name>
    <dbReference type="NCBI Taxonomy" id="72144"/>
    <lineage>
        <taxon>Eukaryota</taxon>
        <taxon>Fungi</taxon>
        <taxon>Dikarya</taxon>
        <taxon>Ascomycota</taxon>
        <taxon>Pezizomycotina</taxon>
        <taxon>Sordariomycetes</taxon>
        <taxon>Sordariomycetidae</taxon>
        <taxon>Sordariales</taxon>
        <taxon>Sordariales incertae sedis</taxon>
        <taxon>Remersonia</taxon>
    </lineage>
</organism>
<evidence type="ECO:0000256" key="2">
    <source>
        <dbReference type="ARBA" id="ARBA00023128"/>
    </source>
</evidence>
<feature type="compositionally biased region" description="Pro residues" evidence="3">
    <location>
        <begin position="51"/>
        <end position="71"/>
    </location>
</feature>
<dbReference type="PANTHER" id="PTHR28133">
    <property type="entry name" value="REQUIRED FOR RESPIRATORY GROWTH PROTEIN 7, MITOCHONDRIAL"/>
    <property type="match status" value="1"/>
</dbReference>
<dbReference type="Proteomes" id="UP001600064">
    <property type="component" value="Unassembled WGS sequence"/>
</dbReference>
<evidence type="ECO:0000256" key="3">
    <source>
        <dbReference type="SAM" id="MobiDB-lite"/>
    </source>
</evidence>
<keyword evidence="5" id="KW-1185">Reference proteome</keyword>
<feature type="region of interest" description="Disordered" evidence="3">
    <location>
        <begin position="24"/>
        <end position="76"/>
    </location>
</feature>
<feature type="compositionally biased region" description="Polar residues" evidence="3">
    <location>
        <begin position="24"/>
        <end position="35"/>
    </location>
</feature>
<evidence type="ECO:0000256" key="1">
    <source>
        <dbReference type="ARBA" id="ARBA00004173"/>
    </source>
</evidence>
<sequence>MRSIFIHRSISFRLPLPVLPPRRTFTSASSEVTPESTPNSNDSPQPSSPSQQPPQTPQQQPPLIYPTPPSAPQHTDLPSFLAYAERTYLDPSSTFYVGTHFEYTVQRALSRFGLDLRRIGGASDCGIDLLGTWALPFPSSSSSSLLGAAALPSPLRVLAQCKAVRRPGPHFIRELEGAFSGAPAGWRAWTEGGRGGGVLGLLVAEKPATKGIREALARSRWPMGYVACSREGQVSQMLWNRRAEEEGLEGFGVALRYVDGDSRGAKEVVLTWKGERVPSVRGQEEAR</sequence>
<dbReference type="InterPro" id="IPR018828">
    <property type="entry name" value="RRG7"/>
</dbReference>
<evidence type="ECO:0000313" key="4">
    <source>
        <dbReference type="EMBL" id="KAL2267530.1"/>
    </source>
</evidence>
<keyword evidence="2" id="KW-0496">Mitochondrion</keyword>
<protein>
    <recommendedName>
        <fullName evidence="6">Restriction endonuclease type IV Mrr domain-containing protein</fullName>
    </recommendedName>
</protein>
<proteinExistence type="predicted"/>
<comment type="subcellular location">
    <subcellularLocation>
        <location evidence="1">Mitochondrion</location>
    </subcellularLocation>
</comment>
<name>A0ABR4DB08_9PEZI</name>
<dbReference type="Pfam" id="PF10356">
    <property type="entry name" value="RRG7"/>
    <property type="match status" value="1"/>
</dbReference>
<evidence type="ECO:0008006" key="6">
    <source>
        <dbReference type="Google" id="ProtNLM"/>
    </source>
</evidence>
<dbReference type="PANTHER" id="PTHR28133:SF1">
    <property type="entry name" value="REQUIRED FOR RESPIRATORY GROWTH PROTEIN 7, MITOCHONDRIAL"/>
    <property type="match status" value="1"/>
</dbReference>
<dbReference type="RefSeq" id="XP_070866257.1">
    <property type="nucleotide sequence ID" value="XM_071011337.1"/>
</dbReference>
<gene>
    <name evidence="4" type="ORF">VTJ83DRAFT_4807</name>
</gene>
<accession>A0ABR4DB08</accession>
<evidence type="ECO:0000313" key="5">
    <source>
        <dbReference type="Proteomes" id="UP001600064"/>
    </source>
</evidence>
<comment type="caution">
    <text evidence="4">The sequence shown here is derived from an EMBL/GenBank/DDBJ whole genome shotgun (WGS) entry which is preliminary data.</text>
</comment>
<dbReference type="EMBL" id="JAZGUE010000004">
    <property type="protein sequence ID" value="KAL2267530.1"/>
    <property type="molecule type" value="Genomic_DNA"/>
</dbReference>